<evidence type="ECO:0000256" key="1">
    <source>
        <dbReference type="SAM" id="MobiDB-lite"/>
    </source>
</evidence>
<feature type="region of interest" description="Disordered" evidence="1">
    <location>
        <begin position="19"/>
        <end position="50"/>
    </location>
</feature>
<feature type="region of interest" description="Disordered" evidence="1">
    <location>
        <begin position="218"/>
        <end position="261"/>
    </location>
</feature>
<feature type="region of interest" description="Disordered" evidence="1">
    <location>
        <begin position="122"/>
        <end position="141"/>
    </location>
</feature>
<organism evidence="2 3">
    <name type="scientific">Mycena belliarum</name>
    <dbReference type="NCBI Taxonomy" id="1033014"/>
    <lineage>
        <taxon>Eukaryota</taxon>
        <taxon>Fungi</taxon>
        <taxon>Dikarya</taxon>
        <taxon>Basidiomycota</taxon>
        <taxon>Agaricomycotina</taxon>
        <taxon>Agaricomycetes</taxon>
        <taxon>Agaricomycetidae</taxon>
        <taxon>Agaricales</taxon>
        <taxon>Marasmiineae</taxon>
        <taxon>Mycenaceae</taxon>
        <taxon>Mycena</taxon>
    </lineage>
</organism>
<dbReference type="Proteomes" id="UP001222325">
    <property type="component" value="Unassembled WGS sequence"/>
</dbReference>
<dbReference type="EMBL" id="JARJCN010000022">
    <property type="protein sequence ID" value="KAJ7090408.1"/>
    <property type="molecule type" value="Genomic_DNA"/>
</dbReference>
<proteinExistence type="predicted"/>
<evidence type="ECO:0000313" key="2">
    <source>
        <dbReference type="EMBL" id="KAJ7090408.1"/>
    </source>
</evidence>
<sequence length="261" mass="27486">MIRLSDAACDPCAQRLAPGASAPPNRMRPSVGEAHVRRNSRRAHRSVPPARAQSALYPIARITRDTAQGAAAACPFALRAFLPLARWKSTAAVCALSEPCARPSLRCCSPCPRPLCPRCPTSPSSRSQVRGPAQHVPAARPTAMAVRVTDFGCRPASPGDARPSPEYAPSQRPRPLPPITLSSRAPRARNPSAKAPRESPLETACVDREDRCVCGPPLPLRAHCGPRWHESGGAVPGSRCAGPEASASARPSSVAQTGAEC</sequence>
<comment type="caution">
    <text evidence="2">The sequence shown here is derived from an EMBL/GenBank/DDBJ whole genome shotgun (WGS) entry which is preliminary data.</text>
</comment>
<reference evidence="2" key="1">
    <citation type="submission" date="2023-03" db="EMBL/GenBank/DDBJ databases">
        <title>Massive genome expansion in bonnet fungi (Mycena s.s.) driven by repeated elements and novel gene families across ecological guilds.</title>
        <authorList>
            <consortium name="Lawrence Berkeley National Laboratory"/>
            <person name="Harder C.B."/>
            <person name="Miyauchi S."/>
            <person name="Viragh M."/>
            <person name="Kuo A."/>
            <person name="Thoen E."/>
            <person name="Andreopoulos B."/>
            <person name="Lu D."/>
            <person name="Skrede I."/>
            <person name="Drula E."/>
            <person name="Henrissat B."/>
            <person name="Morin E."/>
            <person name="Kohler A."/>
            <person name="Barry K."/>
            <person name="LaButti K."/>
            <person name="Morin E."/>
            <person name="Salamov A."/>
            <person name="Lipzen A."/>
            <person name="Mereny Z."/>
            <person name="Hegedus B."/>
            <person name="Baldrian P."/>
            <person name="Stursova M."/>
            <person name="Weitz H."/>
            <person name="Taylor A."/>
            <person name="Grigoriev I.V."/>
            <person name="Nagy L.G."/>
            <person name="Martin F."/>
            <person name="Kauserud H."/>
        </authorList>
    </citation>
    <scope>NUCLEOTIDE SEQUENCE</scope>
    <source>
        <strain evidence="2">CBHHK173m</strain>
    </source>
</reference>
<protein>
    <submittedName>
        <fullName evidence="2">Uncharacterized protein</fullName>
    </submittedName>
</protein>
<feature type="region of interest" description="Disordered" evidence="1">
    <location>
        <begin position="151"/>
        <end position="202"/>
    </location>
</feature>
<name>A0AAD6UAC3_9AGAR</name>
<dbReference type="AlphaFoldDB" id="A0AAD6UAC3"/>
<accession>A0AAD6UAC3</accession>
<keyword evidence="3" id="KW-1185">Reference proteome</keyword>
<feature type="compositionally biased region" description="Polar residues" evidence="1">
    <location>
        <begin position="249"/>
        <end position="261"/>
    </location>
</feature>
<gene>
    <name evidence="2" type="ORF">B0H15DRAFT_263730</name>
</gene>
<evidence type="ECO:0000313" key="3">
    <source>
        <dbReference type="Proteomes" id="UP001222325"/>
    </source>
</evidence>